<gene>
    <name evidence="10" type="ORF">PFICI_01999</name>
</gene>
<dbReference type="Proteomes" id="UP000030651">
    <property type="component" value="Unassembled WGS sequence"/>
</dbReference>
<dbReference type="InterPro" id="IPR007219">
    <property type="entry name" value="XnlR_reg_dom"/>
</dbReference>
<dbReference type="AlphaFoldDB" id="W3XSH5"/>
<organism evidence="10 11">
    <name type="scientific">Pestalotiopsis fici (strain W106-1 / CGMCC3.15140)</name>
    <dbReference type="NCBI Taxonomy" id="1229662"/>
    <lineage>
        <taxon>Eukaryota</taxon>
        <taxon>Fungi</taxon>
        <taxon>Dikarya</taxon>
        <taxon>Ascomycota</taxon>
        <taxon>Pezizomycotina</taxon>
        <taxon>Sordariomycetes</taxon>
        <taxon>Xylariomycetidae</taxon>
        <taxon>Amphisphaeriales</taxon>
        <taxon>Sporocadaceae</taxon>
        <taxon>Pestalotiopsis</taxon>
    </lineage>
</organism>
<keyword evidence="11" id="KW-1185">Reference proteome</keyword>
<comment type="subcellular location">
    <subcellularLocation>
        <location evidence="1">Nucleus</location>
    </subcellularLocation>
</comment>
<dbReference type="GO" id="GO:0006351">
    <property type="term" value="P:DNA-templated transcription"/>
    <property type="evidence" value="ECO:0007669"/>
    <property type="project" value="InterPro"/>
</dbReference>
<dbReference type="HOGENOM" id="CLU_020807_0_0_1"/>
<dbReference type="PANTHER" id="PTHR47782:SF12">
    <property type="entry name" value="ZN(II)2CYS6 TRANSCRIPTION FACTOR (EUROFUNG)"/>
    <property type="match status" value="1"/>
</dbReference>
<evidence type="ECO:0000256" key="3">
    <source>
        <dbReference type="ARBA" id="ARBA00022833"/>
    </source>
</evidence>
<dbReference type="PANTHER" id="PTHR47782">
    <property type="entry name" value="ZN(II)2CYS6 TRANSCRIPTION FACTOR (EUROFUNG)-RELATED"/>
    <property type="match status" value="1"/>
</dbReference>
<dbReference type="EMBL" id="KI912109">
    <property type="protein sequence ID" value="ETS88171.1"/>
    <property type="molecule type" value="Genomic_DNA"/>
</dbReference>
<evidence type="ECO:0000313" key="11">
    <source>
        <dbReference type="Proteomes" id="UP000030651"/>
    </source>
</evidence>
<feature type="compositionally biased region" description="Polar residues" evidence="8">
    <location>
        <begin position="1"/>
        <end position="23"/>
    </location>
</feature>
<name>W3XSH5_PESFW</name>
<dbReference type="GeneID" id="19267012"/>
<dbReference type="GO" id="GO:0008270">
    <property type="term" value="F:zinc ion binding"/>
    <property type="evidence" value="ECO:0007669"/>
    <property type="project" value="InterPro"/>
</dbReference>
<sequence>MSNPATSSNTDTGWTAPLQSHHSGSAPVDDDDLVGQIAVAAIPSDPFSQTSARSIGTGHSLLRSLLIGPLSELPSSEQRSARHHSFVMDLPYEARADWPPKQTVGRLVDVYFEHCDMFSPILQSKDDFLATIEPLCDGTLPMNHDMAHAKFQAFAIFATAIFLLNRIDSSVPVSRSEAFFANCVQLLSENPGLLCTGDLDHLTNLLLIIQYCFFAAHLTAAWHFIGLATRLAIELDLHISHVRTAHFERVELDRRRWLFWCTYSFERTLCFVVGRPVSISDQSIQAPLPTEVEGDSKRCLAIHLLKGRQIQSDIYNAISQKGSFSGIHADGKSQWRRAMHGRLDEWGSVLPSYWDTSQLAPAELFNAARLNALVLLYYPSFHFPDLSEQELGDLGRFAMESVHSYPQVFRGGKLRFYWRAVHNLFRSGVAVIYCIYVSRMRPCLVLNADELNASINSCSSVLWGMVERYPSGKPYRDIFEKLADQISNPRHNLSSLTENAATGELTGTEGFLDRMYADLQMDIPFALTDVLVNGFVTGIESVSGGAT</sequence>
<evidence type="ECO:0000256" key="2">
    <source>
        <dbReference type="ARBA" id="ARBA00022723"/>
    </source>
</evidence>
<protein>
    <recommendedName>
        <fullName evidence="9">Xylanolytic transcriptional activator regulatory domain-containing protein</fullName>
    </recommendedName>
</protein>
<keyword evidence="4" id="KW-0805">Transcription regulation</keyword>
<dbReference type="InParanoid" id="W3XSH5"/>
<dbReference type="GO" id="GO:0000981">
    <property type="term" value="F:DNA-binding transcription factor activity, RNA polymerase II-specific"/>
    <property type="evidence" value="ECO:0007669"/>
    <property type="project" value="TreeGrafter"/>
</dbReference>
<dbReference type="InterPro" id="IPR052202">
    <property type="entry name" value="Yeast_MetPath_Reg"/>
</dbReference>
<keyword evidence="2" id="KW-0479">Metal-binding</keyword>
<dbReference type="GO" id="GO:0045944">
    <property type="term" value="P:positive regulation of transcription by RNA polymerase II"/>
    <property type="evidence" value="ECO:0007669"/>
    <property type="project" value="TreeGrafter"/>
</dbReference>
<dbReference type="OrthoDB" id="189997at2759"/>
<keyword evidence="5" id="KW-0238">DNA-binding</keyword>
<proteinExistence type="predicted"/>
<evidence type="ECO:0000256" key="8">
    <source>
        <dbReference type="SAM" id="MobiDB-lite"/>
    </source>
</evidence>
<keyword evidence="7" id="KW-0539">Nucleus</keyword>
<dbReference type="CDD" id="cd12148">
    <property type="entry name" value="fungal_TF_MHR"/>
    <property type="match status" value="1"/>
</dbReference>
<evidence type="ECO:0000256" key="4">
    <source>
        <dbReference type="ARBA" id="ARBA00023015"/>
    </source>
</evidence>
<dbReference type="Pfam" id="PF04082">
    <property type="entry name" value="Fungal_trans"/>
    <property type="match status" value="1"/>
</dbReference>
<evidence type="ECO:0000256" key="7">
    <source>
        <dbReference type="ARBA" id="ARBA00023242"/>
    </source>
</evidence>
<feature type="region of interest" description="Disordered" evidence="8">
    <location>
        <begin position="1"/>
        <end position="30"/>
    </location>
</feature>
<evidence type="ECO:0000256" key="6">
    <source>
        <dbReference type="ARBA" id="ARBA00023163"/>
    </source>
</evidence>
<keyword evidence="3" id="KW-0862">Zinc</keyword>
<dbReference type="eggNOG" id="ENOG502SR18">
    <property type="taxonomic scope" value="Eukaryota"/>
</dbReference>
<keyword evidence="6" id="KW-0804">Transcription</keyword>
<dbReference type="STRING" id="1229662.W3XSH5"/>
<evidence type="ECO:0000256" key="1">
    <source>
        <dbReference type="ARBA" id="ARBA00004123"/>
    </source>
</evidence>
<dbReference type="OMA" id="IEWLECA"/>
<evidence type="ECO:0000256" key="5">
    <source>
        <dbReference type="ARBA" id="ARBA00023125"/>
    </source>
</evidence>
<evidence type="ECO:0000259" key="9">
    <source>
        <dbReference type="SMART" id="SM00906"/>
    </source>
</evidence>
<dbReference type="RefSeq" id="XP_007828771.1">
    <property type="nucleotide sequence ID" value="XM_007830580.1"/>
</dbReference>
<accession>W3XSH5</accession>
<dbReference type="GO" id="GO:0005634">
    <property type="term" value="C:nucleus"/>
    <property type="evidence" value="ECO:0007669"/>
    <property type="project" value="UniProtKB-SubCell"/>
</dbReference>
<feature type="domain" description="Xylanolytic transcriptional activator regulatory" evidence="9">
    <location>
        <begin position="221"/>
        <end position="295"/>
    </location>
</feature>
<reference evidence="11" key="1">
    <citation type="journal article" date="2015" name="BMC Genomics">
        <title>Genomic and transcriptomic analysis of the endophytic fungus Pestalotiopsis fici reveals its lifestyle and high potential for synthesis of natural products.</title>
        <authorList>
            <person name="Wang X."/>
            <person name="Zhang X."/>
            <person name="Liu L."/>
            <person name="Xiang M."/>
            <person name="Wang W."/>
            <person name="Sun X."/>
            <person name="Che Y."/>
            <person name="Guo L."/>
            <person name="Liu G."/>
            <person name="Guo L."/>
            <person name="Wang C."/>
            <person name="Yin W.B."/>
            <person name="Stadler M."/>
            <person name="Zhang X."/>
            <person name="Liu X."/>
        </authorList>
    </citation>
    <scope>NUCLEOTIDE SEQUENCE [LARGE SCALE GENOMIC DNA]</scope>
    <source>
        <strain evidence="11">W106-1 / CGMCC3.15140</strain>
    </source>
</reference>
<evidence type="ECO:0000313" key="10">
    <source>
        <dbReference type="EMBL" id="ETS88171.1"/>
    </source>
</evidence>
<dbReference type="SMART" id="SM00906">
    <property type="entry name" value="Fungal_trans"/>
    <property type="match status" value="1"/>
</dbReference>
<dbReference type="GO" id="GO:0043565">
    <property type="term" value="F:sequence-specific DNA binding"/>
    <property type="evidence" value="ECO:0007669"/>
    <property type="project" value="TreeGrafter"/>
</dbReference>
<dbReference type="KEGG" id="pfy:PFICI_01999"/>